<dbReference type="PROSITE" id="PS01209">
    <property type="entry name" value="LDLRA_1"/>
    <property type="match status" value="2"/>
</dbReference>
<dbReference type="SUPFAM" id="SSF49854">
    <property type="entry name" value="Spermadhesin, CUB domain"/>
    <property type="match status" value="1"/>
</dbReference>
<keyword evidence="8 11" id="KW-1015">Disulfide bond</keyword>
<keyword evidence="16" id="KW-1185">Reference proteome</keyword>
<feature type="disulfide bond" evidence="11">
    <location>
        <begin position="272"/>
        <end position="287"/>
    </location>
</feature>
<feature type="disulfide bond" evidence="11">
    <location>
        <begin position="350"/>
        <end position="365"/>
    </location>
</feature>
<evidence type="ECO:0000256" key="6">
    <source>
        <dbReference type="ARBA" id="ARBA00022989"/>
    </source>
</evidence>
<sequence>MVVVVVVLLLTVGSQCSLTKSTTSPGIYIKVSSPLTCNGPTAATTTTTSTSYNTTSSRFGIISSPKRLGQIMCSWDIVNPQRETLLLSFTQFDLSDGPCMGYSRSCCSHWLSIYASGTKSLKYRRNERPYNHLESTLLQEFSMGLPGAGGILGGKRLCGSDPPAPVVTQASRVLLRYSQEAWIGRHSPAESGFRMVFFALTNGSTCEPNEITCSTSTLCLPRAHLCDGQVDCPDHSDEMKCPAKRQHAQKGCGADEWYCGVGQECYTASQRCDGTLQCSNAVDELSCNTKCQNEVACWGGGCYPFYQRCDGSPDCGDASDEANCSPLLCNGKNGTFLCNNRRCIRETWRCDQLDDCRDGSDEQDCLRNSVIGVAAMGGLMCSLMLVVAVGCTGRLYALKMGLTRLQSQGPGQGRGAAGG</sequence>
<accession>A0AAW0TCZ0</accession>
<dbReference type="PANTHER" id="PTHR24270:SF61">
    <property type="entry name" value="EGF-LIKE DOMAIN-CONTAINING PROTEIN"/>
    <property type="match status" value="1"/>
</dbReference>
<evidence type="ECO:0000256" key="7">
    <source>
        <dbReference type="ARBA" id="ARBA00023136"/>
    </source>
</evidence>
<dbReference type="GO" id="GO:0005886">
    <property type="term" value="C:plasma membrane"/>
    <property type="evidence" value="ECO:0007669"/>
    <property type="project" value="TreeGrafter"/>
</dbReference>
<feature type="disulfide bond" evidence="11">
    <location>
        <begin position="309"/>
        <end position="324"/>
    </location>
</feature>
<evidence type="ECO:0000313" key="15">
    <source>
        <dbReference type="EMBL" id="KAK8384322.1"/>
    </source>
</evidence>
<keyword evidence="3" id="KW-0254">Endocytosis</keyword>
<comment type="similarity">
    <text evidence="2">Belongs to the LDLR family.</text>
</comment>
<dbReference type="SUPFAM" id="SSF57424">
    <property type="entry name" value="LDL receptor-like module"/>
    <property type="match status" value="4"/>
</dbReference>
<dbReference type="GO" id="GO:0005905">
    <property type="term" value="C:clathrin-coated pit"/>
    <property type="evidence" value="ECO:0007669"/>
    <property type="project" value="UniProtKB-KW"/>
</dbReference>
<dbReference type="Gene3D" id="2.60.120.290">
    <property type="entry name" value="Spermadhesin, CUB domain"/>
    <property type="match status" value="1"/>
</dbReference>
<evidence type="ECO:0000256" key="1">
    <source>
        <dbReference type="ARBA" id="ARBA00004167"/>
    </source>
</evidence>
<keyword evidence="7 12" id="KW-0472">Membrane</keyword>
<keyword evidence="9" id="KW-0168">Coated pit</keyword>
<dbReference type="PROSITE" id="PS50068">
    <property type="entry name" value="LDLRA_2"/>
    <property type="match status" value="4"/>
</dbReference>
<evidence type="ECO:0000256" key="5">
    <source>
        <dbReference type="ARBA" id="ARBA00022737"/>
    </source>
</evidence>
<dbReference type="InterPro" id="IPR035914">
    <property type="entry name" value="Sperma_CUB_dom_sf"/>
</dbReference>
<evidence type="ECO:0000256" key="9">
    <source>
        <dbReference type="ARBA" id="ARBA00023176"/>
    </source>
</evidence>
<feature type="domain" description="CUB" evidence="14">
    <location>
        <begin position="37"/>
        <end position="200"/>
    </location>
</feature>
<proteinExistence type="inferred from homology"/>
<keyword evidence="5" id="KW-0677">Repeat</keyword>
<dbReference type="PRINTS" id="PR00261">
    <property type="entry name" value="LDLRECEPTOR"/>
</dbReference>
<dbReference type="PANTHER" id="PTHR24270">
    <property type="entry name" value="LOW-DENSITY LIPOPROTEIN RECEPTOR-RELATED"/>
    <property type="match status" value="1"/>
</dbReference>
<dbReference type="InterPro" id="IPR050685">
    <property type="entry name" value="LDLR"/>
</dbReference>
<feature type="transmembrane region" description="Helical" evidence="12">
    <location>
        <begin position="370"/>
        <end position="397"/>
    </location>
</feature>
<dbReference type="InterPro" id="IPR000859">
    <property type="entry name" value="CUB_dom"/>
</dbReference>
<gene>
    <name evidence="15" type="ORF">O3P69_009242</name>
</gene>
<protein>
    <recommendedName>
        <fullName evidence="14">CUB domain-containing protein</fullName>
    </recommendedName>
</protein>
<dbReference type="Gene3D" id="4.10.400.10">
    <property type="entry name" value="Low-density Lipoprotein Receptor"/>
    <property type="match status" value="4"/>
</dbReference>
<comment type="caution">
    <text evidence="11">Lacks conserved residue(s) required for the propagation of feature annotation.</text>
</comment>
<dbReference type="Pfam" id="PF00057">
    <property type="entry name" value="Ldl_recept_a"/>
    <property type="match status" value="3"/>
</dbReference>
<evidence type="ECO:0000256" key="4">
    <source>
        <dbReference type="ARBA" id="ARBA00022692"/>
    </source>
</evidence>
<evidence type="ECO:0000256" key="3">
    <source>
        <dbReference type="ARBA" id="ARBA00022583"/>
    </source>
</evidence>
<keyword evidence="6 12" id="KW-1133">Transmembrane helix</keyword>
<evidence type="ECO:0000256" key="13">
    <source>
        <dbReference type="SAM" id="SignalP"/>
    </source>
</evidence>
<evidence type="ECO:0000256" key="12">
    <source>
        <dbReference type="SAM" id="Phobius"/>
    </source>
</evidence>
<feature type="signal peptide" evidence="13">
    <location>
        <begin position="1"/>
        <end position="16"/>
    </location>
</feature>
<evidence type="ECO:0000259" key="14">
    <source>
        <dbReference type="PROSITE" id="PS01180"/>
    </source>
</evidence>
<dbReference type="AlphaFoldDB" id="A0AAW0TCZ0"/>
<evidence type="ECO:0000256" key="10">
    <source>
        <dbReference type="ARBA" id="ARBA00037878"/>
    </source>
</evidence>
<dbReference type="Proteomes" id="UP001487740">
    <property type="component" value="Unassembled WGS sequence"/>
</dbReference>
<feature type="disulfide bond" evidence="11">
    <location>
        <begin position="338"/>
        <end position="356"/>
    </location>
</feature>
<evidence type="ECO:0000256" key="2">
    <source>
        <dbReference type="ARBA" id="ARBA00009939"/>
    </source>
</evidence>
<evidence type="ECO:0000256" key="8">
    <source>
        <dbReference type="ARBA" id="ARBA00023157"/>
    </source>
</evidence>
<dbReference type="InterPro" id="IPR002172">
    <property type="entry name" value="LDrepeatLR_classA_rpt"/>
</dbReference>
<dbReference type="CDD" id="cd00112">
    <property type="entry name" value="LDLa"/>
    <property type="match status" value="3"/>
</dbReference>
<feature type="disulfide bond" evidence="11">
    <location>
        <begin position="226"/>
        <end position="241"/>
    </location>
</feature>
<comment type="subcellular location">
    <subcellularLocation>
        <location evidence="10">Membrane</location>
        <location evidence="10">Coated pit</location>
    </subcellularLocation>
    <subcellularLocation>
        <location evidence="1">Membrane</location>
        <topology evidence="1">Single-pass membrane protein</topology>
    </subcellularLocation>
</comment>
<dbReference type="SMART" id="SM00192">
    <property type="entry name" value="LDLa"/>
    <property type="match status" value="4"/>
</dbReference>
<name>A0AAW0TCZ0_SCYPA</name>
<dbReference type="InterPro" id="IPR036055">
    <property type="entry name" value="LDL_receptor-like_sf"/>
</dbReference>
<reference evidence="15 16" key="1">
    <citation type="submission" date="2023-03" db="EMBL/GenBank/DDBJ databases">
        <title>High-quality genome of Scylla paramamosain provides insights in environmental adaptation.</title>
        <authorList>
            <person name="Zhang L."/>
        </authorList>
    </citation>
    <scope>NUCLEOTIDE SEQUENCE [LARGE SCALE GENOMIC DNA]</scope>
    <source>
        <strain evidence="15">LZ_2023a</strain>
        <tissue evidence="15">Muscle</tissue>
    </source>
</reference>
<feature type="chain" id="PRO_5043329087" description="CUB domain-containing protein" evidence="13">
    <location>
        <begin position="17"/>
        <end position="419"/>
    </location>
</feature>
<dbReference type="EMBL" id="JARAKH010000035">
    <property type="protein sequence ID" value="KAK8384322.1"/>
    <property type="molecule type" value="Genomic_DNA"/>
</dbReference>
<organism evidence="15 16">
    <name type="scientific">Scylla paramamosain</name>
    <name type="common">Mud crab</name>
    <dbReference type="NCBI Taxonomy" id="85552"/>
    <lineage>
        <taxon>Eukaryota</taxon>
        <taxon>Metazoa</taxon>
        <taxon>Ecdysozoa</taxon>
        <taxon>Arthropoda</taxon>
        <taxon>Crustacea</taxon>
        <taxon>Multicrustacea</taxon>
        <taxon>Malacostraca</taxon>
        <taxon>Eumalacostraca</taxon>
        <taxon>Eucarida</taxon>
        <taxon>Decapoda</taxon>
        <taxon>Pleocyemata</taxon>
        <taxon>Brachyura</taxon>
        <taxon>Eubrachyura</taxon>
        <taxon>Portunoidea</taxon>
        <taxon>Portunidae</taxon>
        <taxon>Portuninae</taxon>
        <taxon>Scylla</taxon>
    </lineage>
</organism>
<comment type="caution">
    <text evidence="15">The sequence shown here is derived from an EMBL/GenBank/DDBJ whole genome shotgun (WGS) entry which is preliminary data.</text>
</comment>
<keyword evidence="13" id="KW-0732">Signal</keyword>
<feature type="disulfide bond" evidence="11">
    <location>
        <begin position="297"/>
        <end position="315"/>
    </location>
</feature>
<dbReference type="CDD" id="cd00041">
    <property type="entry name" value="CUB"/>
    <property type="match status" value="1"/>
</dbReference>
<keyword evidence="4 12" id="KW-0812">Transmembrane</keyword>
<dbReference type="PROSITE" id="PS01180">
    <property type="entry name" value="CUB"/>
    <property type="match status" value="1"/>
</dbReference>
<dbReference type="InterPro" id="IPR023415">
    <property type="entry name" value="LDLR_class-A_CS"/>
</dbReference>
<evidence type="ECO:0000256" key="11">
    <source>
        <dbReference type="PROSITE-ProRule" id="PRU00124"/>
    </source>
</evidence>
<dbReference type="GO" id="GO:0006897">
    <property type="term" value="P:endocytosis"/>
    <property type="evidence" value="ECO:0007669"/>
    <property type="project" value="UniProtKB-KW"/>
</dbReference>
<evidence type="ECO:0000313" key="16">
    <source>
        <dbReference type="Proteomes" id="UP001487740"/>
    </source>
</evidence>